<evidence type="ECO:0000259" key="3">
    <source>
        <dbReference type="PROSITE" id="PS50977"/>
    </source>
</evidence>
<dbReference type="AlphaFoldDB" id="A0A9D8KFS3"/>
<evidence type="ECO:0000256" key="2">
    <source>
        <dbReference type="PROSITE-ProRule" id="PRU00335"/>
    </source>
</evidence>
<dbReference type="GO" id="GO:0003677">
    <property type="term" value="F:DNA binding"/>
    <property type="evidence" value="ECO:0007669"/>
    <property type="project" value="UniProtKB-UniRule"/>
</dbReference>
<feature type="domain" description="HTH tetR-type" evidence="3">
    <location>
        <begin position="18"/>
        <end position="78"/>
    </location>
</feature>
<dbReference type="PROSITE" id="PS50977">
    <property type="entry name" value="HTH_TETR_2"/>
    <property type="match status" value="1"/>
</dbReference>
<dbReference type="PROSITE" id="PS01081">
    <property type="entry name" value="HTH_TETR_1"/>
    <property type="match status" value="1"/>
</dbReference>
<dbReference type="Proteomes" id="UP000809273">
    <property type="component" value="Unassembled WGS sequence"/>
</dbReference>
<dbReference type="Pfam" id="PF00440">
    <property type="entry name" value="TetR_N"/>
    <property type="match status" value="1"/>
</dbReference>
<sequence>MGMDIKDVIANRQEAERKERIERILNAGKKLFLEKGYLGATMRDIALEAELSTGAIYVYFKGKDEIYGRVCEEAFHILMEMLEEARKSDGDSLKRLEAIARAYVRFYIDYKDYFDILSFNDLGFKRAGISEELLASLEKLSFKAVSIVNDTVLEGIGEGLIFGNVDSWELSVALWAGIEGLIFIHMRGYFDNYGLDLNDLFNTELRLIFYGIIPR</sequence>
<dbReference type="EMBL" id="JAFGIX010000043">
    <property type="protein sequence ID" value="MBN1573225.1"/>
    <property type="molecule type" value="Genomic_DNA"/>
</dbReference>
<reference evidence="4" key="2">
    <citation type="submission" date="2021-01" db="EMBL/GenBank/DDBJ databases">
        <authorList>
            <person name="Hahn C.R."/>
            <person name="Youssef N.H."/>
            <person name="Elshahed M."/>
        </authorList>
    </citation>
    <scope>NUCLEOTIDE SEQUENCE</scope>
    <source>
        <strain evidence="4">Zod_Metabat.24</strain>
    </source>
</reference>
<dbReference type="PANTHER" id="PTHR43479:SF11">
    <property type="entry name" value="ACREF_ENVCD OPERON REPRESSOR-RELATED"/>
    <property type="match status" value="1"/>
</dbReference>
<protein>
    <submittedName>
        <fullName evidence="4">TetR/AcrR family transcriptional regulator</fullName>
    </submittedName>
</protein>
<evidence type="ECO:0000256" key="1">
    <source>
        <dbReference type="ARBA" id="ARBA00023125"/>
    </source>
</evidence>
<gene>
    <name evidence="4" type="ORF">JW984_08535</name>
</gene>
<dbReference type="InterPro" id="IPR050624">
    <property type="entry name" value="HTH-type_Tx_Regulator"/>
</dbReference>
<comment type="caution">
    <text evidence="4">The sequence shown here is derived from an EMBL/GenBank/DDBJ whole genome shotgun (WGS) entry which is preliminary data.</text>
</comment>
<proteinExistence type="predicted"/>
<dbReference type="SUPFAM" id="SSF46689">
    <property type="entry name" value="Homeodomain-like"/>
    <property type="match status" value="1"/>
</dbReference>
<dbReference type="InterPro" id="IPR023772">
    <property type="entry name" value="DNA-bd_HTH_TetR-type_CS"/>
</dbReference>
<dbReference type="PANTHER" id="PTHR43479">
    <property type="entry name" value="ACREF/ENVCD OPERON REPRESSOR-RELATED"/>
    <property type="match status" value="1"/>
</dbReference>
<feature type="DNA-binding region" description="H-T-H motif" evidence="2">
    <location>
        <begin position="41"/>
        <end position="60"/>
    </location>
</feature>
<keyword evidence="1 2" id="KW-0238">DNA-binding</keyword>
<dbReference type="SUPFAM" id="SSF48498">
    <property type="entry name" value="Tetracyclin repressor-like, C-terminal domain"/>
    <property type="match status" value="1"/>
</dbReference>
<dbReference type="PRINTS" id="PR00455">
    <property type="entry name" value="HTHTETR"/>
</dbReference>
<accession>A0A9D8KFS3</accession>
<dbReference type="Gene3D" id="1.10.357.10">
    <property type="entry name" value="Tetracycline Repressor, domain 2"/>
    <property type="match status" value="1"/>
</dbReference>
<dbReference type="InterPro" id="IPR036271">
    <property type="entry name" value="Tet_transcr_reg_TetR-rel_C_sf"/>
</dbReference>
<name>A0A9D8KFS3_9DELT</name>
<evidence type="ECO:0000313" key="4">
    <source>
        <dbReference type="EMBL" id="MBN1573225.1"/>
    </source>
</evidence>
<reference evidence="4" key="1">
    <citation type="journal article" date="2021" name="Environ. Microbiol.">
        <title>Genomic characterization of three novel Desulfobacterota classes expand the metabolic and phylogenetic diversity of the phylum.</title>
        <authorList>
            <person name="Murphy C.L."/>
            <person name="Biggerstaff J."/>
            <person name="Eichhorn A."/>
            <person name="Ewing E."/>
            <person name="Shahan R."/>
            <person name="Soriano D."/>
            <person name="Stewart S."/>
            <person name="VanMol K."/>
            <person name="Walker R."/>
            <person name="Walters P."/>
            <person name="Elshahed M.S."/>
            <person name="Youssef N.H."/>
        </authorList>
    </citation>
    <scope>NUCLEOTIDE SEQUENCE</scope>
    <source>
        <strain evidence="4">Zod_Metabat.24</strain>
    </source>
</reference>
<dbReference type="InterPro" id="IPR009057">
    <property type="entry name" value="Homeodomain-like_sf"/>
</dbReference>
<dbReference type="Gene3D" id="1.10.10.60">
    <property type="entry name" value="Homeodomain-like"/>
    <property type="match status" value="1"/>
</dbReference>
<organism evidence="4 5">
    <name type="scientific">Candidatus Zymogenus saltonus</name>
    <dbReference type="NCBI Taxonomy" id="2844893"/>
    <lineage>
        <taxon>Bacteria</taxon>
        <taxon>Deltaproteobacteria</taxon>
        <taxon>Candidatus Zymogenia</taxon>
        <taxon>Candidatus Zymogeniales</taxon>
        <taxon>Candidatus Zymogenaceae</taxon>
        <taxon>Candidatus Zymogenus</taxon>
    </lineage>
</organism>
<evidence type="ECO:0000313" key="5">
    <source>
        <dbReference type="Proteomes" id="UP000809273"/>
    </source>
</evidence>
<dbReference type="InterPro" id="IPR001647">
    <property type="entry name" value="HTH_TetR"/>
</dbReference>